<evidence type="ECO:0000256" key="1">
    <source>
        <dbReference type="SAM" id="Phobius"/>
    </source>
</evidence>
<name>A0A1G9C5Y9_9BACI</name>
<evidence type="ECO:0000313" key="2">
    <source>
        <dbReference type="EMBL" id="SDK47097.1"/>
    </source>
</evidence>
<proteinExistence type="predicted"/>
<evidence type="ECO:0000313" key="3">
    <source>
        <dbReference type="Proteomes" id="UP000198694"/>
    </source>
</evidence>
<keyword evidence="3" id="KW-1185">Reference proteome</keyword>
<keyword evidence="1" id="KW-0812">Transmembrane</keyword>
<dbReference type="Proteomes" id="UP000198694">
    <property type="component" value="Unassembled WGS sequence"/>
</dbReference>
<dbReference type="EMBL" id="FNFL01000007">
    <property type="protein sequence ID" value="SDK47097.1"/>
    <property type="molecule type" value="Genomic_DNA"/>
</dbReference>
<keyword evidence="1" id="KW-1133">Transmembrane helix</keyword>
<gene>
    <name evidence="2" type="ORF">SAMN05216243_3267</name>
</gene>
<reference evidence="2 3" key="1">
    <citation type="submission" date="2016-10" db="EMBL/GenBank/DDBJ databases">
        <authorList>
            <person name="de Groot N.N."/>
        </authorList>
    </citation>
    <scope>NUCLEOTIDE SEQUENCE [LARGE SCALE GENOMIC DNA]</scope>
    <source>
        <strain evidence="2 3">CGMCC 1.6502</strain>
    </source>
</reference>
<feature type="transmembrane region" description="Helical" evidence="1">
    <location>
        <begin position="32"/>
        <end position="51"/>
    </location>
</feature>
<accession>A0A1G9C5Y9</accession>
<feature type="transmembrane region" description="Helical" evidence="1">
    <location>
        <begin position="63"/>
        <end position="81"/>
    </location>
</feature>
<protein>
    <submittedName>
        <fullName evidence="2">Uncharacterized protein</fullName>
    </submittedName>
</protein>
<organism evidence="2 3">
    <name type="scientific">Sediminibacillus albus</name>
    <dbReference type="NCBI Taxonomy" id="407036"/>
    <lineage>
        <taxon>Bacteria</taxon>
        <taxon>Bacillati</taxon>
        <taxon>Bacillota</taxon>
        <taxon>Bacilli</taxon>
        <taxon>Bacillales</taxon>
        <taxon>Bacillaceae</taxon>
        <taxon>Sediminibacillus</taxon>
    </lineage>
</organism>
<dbReference type="AlphaFoldDB" id="A0A1G9C5Y9"/>
<sequence length="83" mass="9807">MNWKLRIPLIIFLLGLISAIYQSNPSFFLIENYLFKSVQLFVTLFIVVYLFEKIGINKIKVHFLIGLLIICFGIAVDYFWLFL</sequence>
<dbReference type="STRING" id="407036.SAMN05216243_3267"/>
<keyword evidence="1" id="KW-0472">Membrane</keyword>